<sequence>MAKIGVVTLHKSINYGGALQAVALNEHLKKQGHEVVFLNYQKSWPIYNSPVRYRKLRIHYYGNHGVVTKFRILAGMGKTALSNVFYFRRKRKHDGFQDFVHKYLVVTPYYHSYRELKDNYPDCDYYITGSDQVWNNYYTMDKFDKGYFLSFVAESHKKIAYGASIGGARDDTYIKKIISLTKDFKAVSVREKSLEEQMHRLGAAQVVTVLDPTLLLTKEQWLGFIKPSDIKEPYILMYGLEYSQELDRAVEYLREKYGYSIVDIFPGVTRLKNIKYVDKYCSPEEFLRYIKNASYIVTNSFHGTVFSIIFEKRFLTIPRVHQESRMYDLLDSLKLSNNLWDMRKETYTFDKDGIDYLAVKNRLKELQKLSFQFLEGALNA</sequence>
<dbReference type="RefSeq" id="WP_027292638.1">
    <property type="nucleotide sequence ID" value="NZ_CABMJZ010000048.1"/>
</dbReference>
<dbReference type="STRING" id="180332.GCA_000797495_01036"/>
<dbReference type="GO" id="GO:0016740">
    <property type="term" value="F:transferase activity"/>
    <property type="evidence" value="ECO:0007669"/>
    <property type="project" value="UniProtKB-KW"/>
</dbReference>
<comment type="caution">
    <text evidence="2">The sequence shown here is derived from an EMBL/GenBank/DDBJ whole genome shotgun (WGS) entry which is preliminary data.</text>
</comment>
<dbReference type="OrthoDB" id="9799278at2"/>
<proteinExistence type="predicted"/>
<evidence type="ECO:0000259" key="1">
    <source>
        <dbReference type="Pfam" id="PF04230"/>
    </source>
</evidence>
<name>A0A4U8Q3J5_9FIRM</name>
<dbReference type="Pfam" id="PF04230">
    <property type="entry name" value="PS_pyruv_trans"/>
    <property type="match status" value="1"/>
</dbReference>
<evidence type="ECO:0000313" key="3">
    <source>
        <dbReference type="Proteomes" id="UP000306509"/>
    </source>
</evidence>
<dbReference type="EMBL" id="QGQD01000070">
    <property type="protein sequence ID" value="TLC99339.1"/>
    <property type="molecule type" value="Genomic_DNA"/>
</dbReference>
<accession>A0A4U8Q3J5</accession>
<reference evidence="2 3" key="1">
    <citation type="journal article" date="2019" name="Anaerobe">
        <title>Detection of Robinsoniella peoriensis in multiple bone samples of a trauma patient.</title>
        <authorList>
            <person name="Schrottner P."/>
            <person name="Hartwich K."/>
            <person name="Bunk B."/>
            <person name="Schober I."/>
            <person name="Helbig S."/>
            <person name="Rudolph W.W."/>
            <person name="Gunzer F."/>
        </authorList>
    </citation>
    <scope>NUCLEOTIDE SEQUENCE [LARGE SCALE GENOMIC DNA]</scope>
    <source>
        <strain evidence="2 3">DSM 106044</strain>
    </source>
</reference>
<organism evidence="2 3">
    <name type="scientific">Robinsoniella peoriensis</name>
    <dbReference type="NCBI Taxonomy" id="180332"/>
    <lineage>
        <taxon>Bacteria</taxon>
        <taxon>Bacillati</taxon>
        <taxon>Bacillota</taxon>
        <taxon>Clostridia</taxon>
        <taxon>Lachnospirales</taxon>
        <taxon>Lachnospiraceae</taxon>
        <taxon>Robinsoniella</taxon>
    </lineage>
</organism>
<keyword evidence="3" id="KW-1185">Reference proteome</keyword>
<feature type="domain" description="Polysaccharide pyruvyl transferase" evidence="1">
    <location>
        <begin position="14"/>
        <end position="317"/>
    </location>
</feature>
<dbReference type="Proteomes" id="UP000306509">
    <property type="component" value="Unassembled WGS sequence"/>
</dbReference>
<gene>
    <name evidence="2" type="ORF">DSM106044_03790</name>
</gene>
<dbReference type="AlphaFoldDB" id="A0A4U8Q3J5"/>
<protein>
    <submittedName>
        <fullName evidence="2">Polysaccharide pyruvyl transferase</fullName>
    </submittedName>
</protein>
<keyword evidence="2" id="KW-0808">Transferase</keyword>
<dbReference type="InterPro" id="IPR007345">
    <property type="entry name" value="Polysacch_pyruvyl_Trfase"/>
</dbReference>
<evidence type="ECO:0000313" key="2">
    <source>
        <dbReference type="EMBL" id="TLC99339.1"/>
    </source>
</evidence>